<proteinExistence type="inferred from homology"/>
<evidence type="ECO:0000256" key="9">
    <source>
        <dbReference type="PROSITE-ProRule" id="PRU10141"/>
    </source>
</evidence>
<dbReference type="PROSITE" id="PS00108">
    <property type="entry name" value="PROTEIN_KINASE_ST"/>
    <property type="match status" value="1"/>
</dbReference>
<dbReference type="InterPro" id="IPR000719">
    <property type="entry name" value="Prot_kinase_dom"/>
</dbReference>
<evidence type="ECO:0000256" key="4">
    <source>
        <dbReference type="ARBA" id="ARBA00022741"/>
    </source>
</evidence>
<organism evidence="12 13">
    <name type="scientific">Skeletonema marinoi</name>
    <dbReference type="NCBI Taxonomy" id="267567"/>
    <lineage>
        <taxon>Eukaryota</taxon>
        <taxon>Sar</taxon>
        <taxon>Stramenopiles</taxon>
        <taxon>Ochrophyta</taxon>
        <taxon>Bacillariophyta</taxon>
        <taxon>Coscinodiscophyceae</taxon>
        <taxon>Thalassiosirophycidae</taxon>
        <taxon>Thalassiosirales</taxon>
        <taxon>Skeletonemataceae</taxon>
        <taxon>Skeletonema</taxon>
        <taxon>Skeletonema marinoi-dohrnii complex</taxon>
    </lineage>
</organism>
<dbReference type="GO" id="GO:0005524">
    <property type="term" value="F:ATP binding"/>
    <property type="evidence" value="ECO:0007669"/>
    <property type="project" value="UniProtKB-UniRule"/>
</dbReference>
<dbReference type="FunFam" id="3.30.200.20:FF:000003">
    <property type="entry name" value="Non-specific serine/threonine protein kinase"/>
    <property type="match status" value="1"/>
</dbReference>
<accession>A0AAD8YA72</accession>
<keyword evidence="13" id="KW-1185">Reference proteome</keyword>
<feature type="binding site" evidence="9">
    <location>
        <position position="38"/>
    </location>
    <ligand>
        <name>ATP</name>
        <dbReference type="ChEBI" id="CHEBI:30616"/>
    </ligand>
</feature>
<keyword evidence="3 12" id="KW-0808">Transferase</keyword>
<sequence>MKKKTVGDYELGEKLGTGTFGKVRRARHVITGKEYAVKCIDKTMLEKQKMRTQLKREVSITKLIQHPRVVQLFEVLASKTKIYLVLELVTGGELFDELAKEKGGFGEFKARRFFKQLVDGMMCCHDKGIVHRDIKLENLLLDCNGDLKISDFGLSALHDSTCGDATMTQSKMLHTSKCAV</sequence>
<name>A0AAD8YA72_9STRA</name>
<keyword evidence="2 10" id="KW-0723">Serine/threonine-protein kinase</keyword>
<dbReference type="Proteomes" id="UP001224775">
    <property type="component" value="Unassembled WGS sequence"/>
</dbReference>
<dbReference type="InterPro" id="IPR011009">
    <property type="entry name" value="Kinase-like_dom_sf"/>
</dbReference>
<dbReference type="Pfam" id="PF00069">
    <property type="entry name" value="Pkinase"/>
    <property type="match status" value="1"/>
</dbReference>
<reference evidence="12" key="1">
    <citation type="submission" date="2023-06" db="EMBL/GenBank/DDBJ databases">
        <title>Survivors Of The Sea: Transcriptome response of Skeletonema marinoi to long-term dormancy.</title>
        <authorList>
            <person name="Pinder M.I.M."/>
            <person name="Kourtchenko O."/>
            <person name="Robertson E.K."/>
            <person name="Larsson T."/>
            <person name="Maumus F."/>
            <person name="Osuna-Cruz C.M."/>
            <person name="Vancaester E."/>
            <person name="Stenow R."/>
            <person name="Vandepoele K."/>
            <person name="Ploug H."/>
            <person name="Bruchert V."/>
            <person name="Godhe A."/>
            <person name="Topel M."/>
        </authorList>
    </citation>
    <scope>NUCLEOTIDE SEQUENCE</scope>
    <source>
        <strain evidence="12">R05AC</strain>
    </source>
</reference>
<evidence type="ECO:0000256" key="10">
    <source>
        <dbReference type="RuleBase" id="RU000304"/>
    </source>
</evidence>
<gene>
    <name evidence="12" type="ORF">QTG54_006283</name>
</gene>
<comment type="catalytic activity">
    <reaction evidence="7">
        <text>L-threonyl-[protein] + ATP = O-phospho-L-threonyl-[protein] + ADP + H(+)</text>
        <dbReference type="Rhea" id="RHEA:46608"/>
        <dbReference type="Rhea" id="RHEA-COMP:11060"/>
        <dbReference type="Rhea" id="RHEA-COMP:11605"/>
        <dbReference type="ChEBI" id="CHEBI:15378"/>
        <dbReference type="ChEBI" id="CHEBI:30013"/>
        <dbReference type="ChEBI" id="CHEBI:30616"/>
        <dbReference type="ChEBI" id="CHEBI:61977"/>
        <dbReference type="ChEBI" id="CHEBI:456216"/>
        <dbReference type="EC" id="2.7.11.1"/>
    </reaction>
</comment>
<dbReference type="Gene3D" id="1.10.510.10">
    <property type="entry name" value="Transferase(Phosphotransferase) domain 1"/>
    <property type="match status" value="1"/>
</dbReference>
<evidence type="ECO:0000313" key="13">
    <source>
        <dbReference type="Proteomes" id="UP001224775"/>
    </source>
</evidence>
<keyword evidence="4 9" id="KW-0547">Nucleotide-binding</keyword>
<dbReference type="EC" id="2.7.11.1" evidence="1"/>
<dbReference type="AlphaFoldDB" id="A0AAD8YA72"/>
<evidence type="ECO:0000256" key="2">
    <source>
        <dbReference type="ARBA" id="ARBA00022527"/>
    </source>
</evidence>
<evidence type="ECO:0000256" key="1">
    <source>
        <dbReference type="ARBA" id="ARBA00012513"/>
    </source>
</evidence>
<dbReference type="EMBL" id="JATAAI010000010">
    <property type="protein sequence ID" value="KAK1742686.1"/>
    <property type="molecule type" value="Genomic_DNA"/>
</dbReference>
<evidence type="ECO:0000313" key="12">
    <source>
        <dbReference type="EMBL" id="KAK1742686.1"/>
    </source>
</evidence>
<dbReference type="PANTHER" id="PTHR43895:SF32">
    <property type="entry name" value="SERINE_THREONINE-PROTEIN KINASE CHK1"/>
    <property type="match status" value="1"/>
</dbReference>
<dbReference type="FunFam" id="1.10.510.10:FF:000571">
    <property type="entry name" value="Maternal embryonic leucine zipper kinase"/>
    <property type="match status" value="1"/>
</dbReference>
<dbReference type="GO" id="GO:0007165">
    <property type="term" value="P:signal transduction"/>
    <property type="evidence" value="ECO:0007669"/>
    <property type="project" value="TreeGrafter"/>
</dbReference>
<dbReference type="PROSITE" id="PS00107">
    <property type="entry name" value="PROTEIN_KINASE_ATP"/>
    <property type="match status" value="1"/>
</dbReference>
<dbReference type="PROSITE" id="PS50011">
    <property type="entry name" value="PROTEIN_KINASE_DOM"/>
    <property type="match status" value="1"/>
</dbReference>
<dbReference type="SUPFAM" id="SSF56112">
    <property type="entry name" value="Protein kinase-like (PK-like)"/>
    <property type="match status" value="1"/>
</dbReference>
<evidence type="ECO:0000256" key="5">
    <source>
        <dbReference type="ARBA" id="ARBA00022777"/>
    </source>
</evidence>
<evidence type="ECO:0000256" key="3">
    <source>
        <dbReference type="ARBA" id="ARBA00022679"/>
    </source>
</evidence>
<evidence type="ECO:0000256" key="6">
    <source>
        <dbReference type="ARBA" id="ARBA00022840"/>
    </source>
</evidence>
<comment type="catalytic activity">
    <reaction evidence="8">
        <text>L-seryl-[protein] + ATP = O-phospho-L-seryl-[protein] + ADP + H(+)</text>
        <dbReference type="Rhea" id="RHEA:17989"/>
        <dbReference type="Rhea" id="RHEA-COMP:9863"/>
        <dbReference type="Rhea" id="RHEA-COMP:11604"/>
        <dbReference type="ChEBI" id="CHEBI:15378"/>
        <dbReference type="ChEBI" id="CHEBI:29999"/>
        <dbReference type="ChEBI" id="CHEBI:30616"/>
        <dbReference type="ChEBI" id="CHEBI:83421"/>
        <dbReference type="ChEBI" id="CHEBI:456216"/>
        <dbReference type="EC" id="2.7.11.1"/>
    </reaction>
</comment>
<protein>
    <recommendedName>
        <fullName evidence="1">non-specific serine/threonine protein kinase</fullName>
        <ecNumber evidence="1">2.7.11.1</ecNumber>
    </recommendedName>
</protein>
<dbReference type="GO" id="GO:0004674">
    <property type="term" value="F:protein serine/threonine kinase activity"/>
    <property type="evidence" value="ECO:0007669"/>
    <property type="project" value="UniProtKB-KW"/>
</dbReference>
<keyword evidence="6 9" id="KW-0067">ATP-binding</keyword>
<dbReference type="InterPro" id="IPR017441">
    <property type="entry name" value="Protein_kinase_ATP_BS"/>
</dbReference>
<feature type="domain" description="Protein kinase" evidence="11">
    <location>
        <begin position="9"/>
        <end position="180"/>
    </location>
</feature>
<comment type="caution">
    <text evidence="12">The sequence shown here is derived from an EMBL/GenBank/DDBJ whole genome shotgun (WGS) entry which is preliminary data.</text>
</comment>
<comment type="similarity">
    <text evidence="10">Belongs to the protein kinase superfamily.</text>
</comment>
<dbReference type="SMART" id="SM00220">
    <property type="entry name" value="S_TKc"/>
    <property type="match status" value="1"/>
</dbReference>
<evidence type="ECO:0000259" key="11">
    <source>
        <dbReference type="PROSITE" id="PS50011"/>
    </source>
</evidence>
<evidence type="ECO:0000256" key="8">
    <source>
        <dbReference type="ARBA" id="ARBA00048679"/>
    </source>
</evidence>
<keyword evidence="5 12" id="KW-0418">Kinase</keyword>
<evidence type="ECO:0000256" key="7">
    <source>
        <dbReference type="ARBA" id="ARBA00047899"/>
    </source>
</evidence>
<dbReference type="PANTHER" id="PTHR43895">
    <property type="entry name" value="CALCIUM/CALMODULIN-DEPENDENT PROTEIN KINASE KINASE-RELATED"/>
    <property type="match status" value="1"/>
</dbReference>
<dbReference type="InterPro" id="IPR008271">
    <property type="entry name" value="Ser/Thr_kinase_AS"/>
</dbReference>